<dbReference type="Proteomes" id="UP001446871">
    <property type="component" value="Unassembled WGS sequence"/>
</dbReference>
<evidence type="ECO:0000256" key="1">
    <source>
        <dbReference type="SAM" id="MobiDB-lite"/>
    </source>
</evidence>
<comment type="caution">
    <text evidence="2">The sequence shown here is derived from an EMBL/GenBank/DDBJ whole genome shotgun (WGS) entry which is preliminary data.</text>
</comment>
<protein>
    <submittedName>
        <fullName evidence="2">Uncharacterized protein</fullName>
    </submittedName>
</protein>
<evidence type="ECO:0000313" key="2">
    <source>
        <dbReference type="EMBL" id="KAK8063455.1"/>
    </source>
</evidence>
<name>A0ABR1UZG9_9PEZI</name>
<reference evidence="2 3" key="1">
    <citation type="submission" date="2023-01" db="EMBL/GenBank/DDBJ databases">
        <title>Analysis of 21 Apiospora genomes using comparative genomics revels a genus with tremendous synthesis potential of carbohydrate active enzymes and secondary metabolites.</title>
        <authorList>
            <person name="Sorensen T."/>
        </authorList>
    </citation>
    <scope>NUCLEOTIDE SEQUENCE [LARGE SCALE GENOMIC DNA]</scope>
    <source>
        <strain evidence="2 3">CBS 83171</strain>
    </source>
</reference>
<gene>
    <name evidence="2" type="ORF">PG996_008107</name>
</gene>
<sequence length="326" mass="36572">MANANAPTELSRKFAERFGAEYAKLFTPSEIVDLVLDWGVAWHKIRTRNICTLVRDYPGRQNWFKNEYVTEGYLKLVEDFNVTAHSYDLRGDMMLLPINLHFNKYGVPALQALFEDLYFISDKDLFDLYRFTQDKSEVTGRPTEGAKLFCYMANYLEEYFNWREDVRGLLAVYTMGQGARFELQALGGQIQAAIEVMKRAIGERRSRGPGVGPSGMQVPWHWSNLRNATKNLNQEVMDLTLRHNFVDIIRQIRRGTLQSMVKATGGFPTKSEVDMQQPPKVPSLMGTAASSSSEAASGGGTQAGPSTPGNAQPKPPPPRPKPAVTK</sequence>
<evidence type="ECO:0000313" key="3">
    <source>
        <dbReference type="Proteomes" id="UP001446871"/>
    </source>
</evidence>
<proteinExistence type="predicted"/>
<accession>A0ABR1UZG9</accession>
<keyword evidence="3" id="KW-1185">Reference proteome</keyword>
<organism evidence="2 3">
    <name type="scientific">Apiospora saccharicola</name>
    <dbReference type="NCBI Taxonomy" id="335842"/>
    <lineage>
        <taxon>Eukaryota</taxon>
        <taxon>Fungi</taxon>
        <taxon>Dikarya</taxon>
        <taxon>Ascomycota</taxon>
        <taxon>Pezizomycotina</taxon>
        <taxon>Sordariomycetes</taxon>
        <taxon>Xylariomycetidae</taxon>
        <taxon>Amphisphaeriales</taxon>
        <taxon>Apiosporaceae</taxon>
        <taxon>Apiospora</taxon>
    </lineage>
</organism>
<feature type="compositionally biased region" description="Pro residues" evidence="1">
    <location>
        <begin position="313"/>
        <end position="326"/>
    </location>
</feature>
<feature type="compositionally biased region" description="Low complexity" evidence="1">
    <location>
        <begin position="286"/>
        <end position="296"/>
    </location>
</feature>
<feature type="region of interest" description="Disordered" evidence="1">
    <location>
        <begin position="266"/>
        <end position="326"/>
    </location>
</feature>
<dbReference type="EMBL" id="JAQQWM010000005">
    <property type="protein sequence ID" value="KAK8063455.1"/>
    <property type="molecule type" value="Genomic_DNA"/>
</dbReference>